<dbReference type="RefSeq" id="WP_027884225.1">
    <property type="nucleotide sequence ID" value="NZ_BMWY01000003.1"/>
</dbReference>
<dbReference type="InterPro" id="IPR036390">
    <property type="entry name" value="WH_DNA-bd_sf"/>
</dbReference>
<dbReference type="GeneID" id="94369007"/>
<name>A0ABQ3BP59_9FLAO</name>
<reference evidence="4" key="1">
    <citation type="journal article" date="2019" name="Int. J. Syst. Evol. Microbiol.">
        <title>The Global Catalogue of Microorganisms (GCM) 10K type strain sequencing project: providing services to taxonomists for standard genome sequencing and annotation.</title>
        <authorList>
            <consortium name="The Broad Institute Genomics Platform"/>
            <consortium name="The Broad Institute Genome Sequencing Center for Infectious Disease"/>
            <person name="Wu L."/>
            <person name="Ma J."/>
        </authorList>
    </citation>
    <scope>NUCLEOTIDE SEQUENCE [LARGE SCALE GENOMIC DNA]</scope>
    <source>
        <strain evidence="4">KCTC 12708</strain>
    </source>
</reference>
<dbReference type="InterPro" id="IPR036388">
    <property type="entry name" value="WH-like_DNA-bd_sf"/>
</dbReference>
<keyword evidence="1" id="KW-0175">Coiled coil</keyword>
<comment type="caution">
    <text evidence="3">The sequence shown here is derived from an EMBL/GenBank/DDBJ whole genome shotgun (WGS) entry which is preliminary data.</text>
</comment>
<dbReference type="Proteomes" id="UP000615593">
    <property type="component" value="Unassembled WGS sequence"/>
</dbReference>
<evidence type="ECO:0000313" key="3">
    <source>
        <dbReference type="EMBL" id="GGZ53025.1"/>
    </source>
</evidence>
<dbReference type="InterPro" id="IPR039422">
    <property type="entry name" value="MarR/SlyA-like"/>
</dbReference>
<dbReference type="InterPro" id="IPR011991">
    <property type="entry name" value="ArsR-like_HTH"/>
</dbReference>
<dbReference type="PANTHER" id="PTHR33164:SF43">
    <property type="entry name" value="HTH-TYPE TRANSCRIPTIONAL REPRESSOR YETL"/>
    <property type="match status" value="1"/>
</dbReference>
<dbReference type="PROSITE" id="PS50995">
    <property type="entry name" value="HTH_MARR_2"/>
    <property type="match status" value="1"/>
</dbReference>
<dbReference type="SMART" id="SM00347">
    <property type="entry name" value="HTH_MARR"/>
    <property type="match status" value="1"/>
</dbReference>
<keyword evidence="4" id="KW-1185">Reference proteome</keyword>
<proteinExistence type="predicted"/>
<feature type="coiled-coil region" evidence="1">
    <location>
        <begin position="124"/>
        <end position="151"/>
    </location>
</feature>
<organism evidence="3 4">
    <name type="scientific">Mesonia mobilis</name>
    <dbReference type="NCBI Taxonomy" id="369791"/>
    <lineage>
        <taxon>Bacteria</taxon>
        <taxon>Pseudomonadati</taxon>
        <taxon>Bacteroidota</taxon>
        <taxon>Flavobacteriia</taxon>
        <taxon>Flavobacteriales</taxon>
        <taxon>Flavobacteriaceae</taxon>
        <taxon>Mesonia</taxon>
    </lineage>
</organism>
<accession>A0ABQ3BP59</accession>
<protein>
    <recommendedName>
        <fullName evidence="2">HTH marR-type domain-containing protein</fullName>
    </recommendedName>
</protein>
<gene>
    <name evidence="3" type="ORF">GCM10008088_13390</name>
</gene>
<dbReference type="SUPFAM" id="SSF46785">
    <property type="entry name" value="Winged helix' DNA-binding domain"/>
    <property type="match status" value="1"/>
</dbReference>
<dbReference type="Pfam" id="PF12802">
    <property type="entry name" value="MarR_2"/>
    <property type="match status" value="1"/>
</dbReference>
<dbReference type="EMBL" id="BMWY01000003">
    <property type="protein sequence ID" value="GGZ53025.1"/>
    <property type="molecule type" value="Genomic_DNA"/>
</dbReference>
<evidence type="ECO:0000259" key="2">
    <source>
        <dbReference type="PROSITE" id="PS50995"/>
    </source>
</evidence>
<feature type="domain" description="HTH marR-type" evidence="2">
    <location>
        <begin position="11"/>
        <end position="146"/>
    </location>
</feature>
<evidence type="ECO:0000313" key="4">
    <source>
        <dbReference type="Proteomes" id="UP000615593"/>
    </source>
</evidence>
<evidence type="ECO:0000256" key="1">
    <source>
        <dbReference type="SAM" id="Coils"/>
    </source>
</evidence>
<dbReference type="Gene3D" id="1.10.10.10">
    <property type="entry name" value="Winged helix-like DNA-binding domain superfamily/Winged helix DNA-binding domain"/>
    <property type="match status" value="1"/>
</dbReference>
<dbReference type="InterPro" id="IPR000835">
    <property type="entry name" value="HTH_MarR-typ"/>
</dbReference>
<dbReference type="CDD" id="cd00090">
    <property type="entry name" value="HTH_ARSR"/>
    <property type="match status" value="1"/>
</dbReference>
<sequence>MEEDFLVEMDYAGLTARLKRLSDAFVYSTKEFYKSVDLDIEPNWHMIFLILQKNEQMTVMEIAEALQLSHPAIVKLINKMKKRGYIKSEKDPEDFRKYQLSLSEKALEKLPEIETYWEAGNEAVAQIMNHNREILKQLEILEQNIAEADFKQRTEQILKTNKP</sequence>
<dbReference type="PANTHER" id="PTHR33164">
    <property type="entry name" value="TRANSCRIPTIONAL REGULATOR, MARR FAMILY"/>
    <property type="match status" value="1"/>
</dbReference>